<feature type="region of interest" description="Disordered" evidence="1">
    <location>
        <begin position="435"/>
        <end position="457"/>
    </location>
</feature>
<dbReference type="EMBL" id="JARKIE010000024">
    <property type="protein sequence ID" value="KAJ7699037.1"/>
    <property type="molecule type" value="Genomic_DNA"/>
</dbReference>
<feature type="compositionally biased region" description="Basic and acidic residues" evidence="1">
    <location>
        <begin position="327"/>
        <end position="336"/>
    </location>
</feature>
<feature type="region of interest" description="Disordered" evidence="1">
    <location>
        <begin position="305"/>
        <end position="353"/>
    </location>
</feature>
<sequence length="457" mass="49075">MASPVPTCLQQGIYALCKWQNEEQPLELPTVTLSSGACSSAPFRADNAAEPEPIWPENPALIVLAMLMTNALPAARVALEACELRSGGVWAQLGLCRPDRIHRVQPGRGDANGRALRCLMHECRGGRGTLAAAHATLGRVQPKMGASARNRGCTRNPEIRQIHPSCALLSACGTTENLLAFDLLPVIFPRNRSRIGRAIRILEFTEPQGPGNGPEELNQGATSGKVSASLLWDWPDKMGLKHMQRVLYNPQIVTPHFELQPDNVGKIQSEVYIEPLEPWKYSDSENMAASGNVTRGADSSIAVAVKSDGAGGGGRPRASSAGGRGKAAADERERRGRPYRPGGPGREEGGRSGRAVAAVGGTISGKAPQLQDYIAMAWRTIIEDRQAKRRVHAAAACLLGQEANGARNEAGCKPDEARESIVNIRKQETNLGTERHLGSVNVRTDQGHDAAGDERWD</sequence>
<comment type="caution">
    <text evidence="2">The sequence shown here is derived from an EMBL/GenBank/DDBJ whole genome shotgun (WGS) entry which is preliminary data.</text>
</comment>
<dbReference type="Proteomes" id="UP001221757">
    <property type="component" value="Unassembled WGS sequence"/>
</dbReference>
<evidence type="ECO:0000313" key="2">
    <source>
        <dbReference type="EMBL" id="KAJ7699037.1"/>
    </source>
</evidence>
<name>A0AAD7GKA9_MYCRO</name>
<protein>
    <submittedName>
        <fullName evidence="2">Uncharacterized protein</fullName>
    </submittedName>
</protein>
<proteinExistence type="predicted"/>
<accession>A0AAD7GKA9</accession>
<keyword evidence="3" id="KW-1185">Reference proteome</keyword>
<dbReference type="AlphaFoldDB" id="A0AAD7GKA9"/>
<feature type="compositionally biased region" description="Basic and acidic residues" evidence="1">
    <location>
        <begin position="445"/>
        <end position="457"/>
    </location>
</feature>
<organism evidence="2 3">
    <name type="scientific">Mycena rosella</name>
    <name type="common">Pink bonnet</name>
    <name type="synonym">Agaricus rosellus</name>
    <dbReference type="NCBI Taxonomy" id="1033263"/>
    <lineage>
        <taxon>Eukaryota</taxon>
        <taxon>Fungi</taxon>
        <taxon>Dikarya</taxon>
        <taxon>Basidiomycota</taxon>
        <taxon>Agaricomycotina</taxon>
        <taxon>Agaricomycetes</taxon>
        <taxon>Agaricomycetidae</taxon>
        <taxon>Agaricales</taxon>
        <taxon>Marasmiineae</taxon>
        <taxon>Mycenaceae</taxon>
        <taxon>Mycena</taxon>
    </lineage>
</organism>
<evidence type="ECO:0000313" key="3">
    <source>
        <dbReference type="Proteomes" id="UP001221757"/>
    </source>
</evidence>
<evidence type="ECO:0000256" key="1">
    <source>
        <dbReference type="SAM" id="MobiDB-lite"/>
    </source>
</evidence>
<gene>
    <name evidence="2" type="ORF">B0H17DRAFT_1129571</name>
</gene>
<reference evidence="2" key="1">
    <citation type="submission" date="2023-03" db="EMBL/GenBank/DDBJ databases">
        <title>Massive genome expansion in bonnet fungi (Mycena s.s.) driven by repeated elements and novel gene families across ecological guilds.</title>
        <authorList>
            <consortium name="Lawrence Berkeley National Laboratory"/>
            <person name="Harder C.B."/>
            <person name="Miyauchi S."/>
            <person name="Viragh M."/>
            <person name="Kuo A."/>
            <person name="Thoen E."/>
            <person name="Andreopoulos B."/>
            <person name="Lu D."/>
            <person name="Skrede I."/>
            <person name="Drula E."/>
            <person name="Henrissat B."/>
            <person name="Morin E."/>
            <person name="Kohler A."/>
            <person name="Barry K."/>
            <person name="LaButti K."/>
            <person name="Morin E."/>
            <person name="Salamov A."/>
            <person name="Lipzen A."/>
            <person name="Mereny Z."/>
            <person name="Hegedus B."/>
            <person name="Baldrian P."/>
            <person name="Stursova M."/>
            <person name="Weitz H."/>
            <person name="Taylor A."/>
            <person name="Grigoriev I.V."/>
            <person name="Nagy L.G."/>
            <person name="Martin F."/>
            <person name="Kauserud H."/>
        </authorList>
    </citation>
    <scope>NUCLEOTIDE SEQUENCE</scope>
    <source>
        <strain evidence="2">CBHHK067</strain>
    </source>
</reference>